<evidence type="ECO:0000256" key="1">
    <source>
        <dbReference type="SAM" id="MobiDB-lite"/>
    </source>
</evidence>
<evidence type="ECO:0000256" key="2">
    <source>
        <dbReference type="SAM" id="Phobius"/>
    </source>
</evidence>
<dbReference type="Proteomes" id="UP001285855">
    <property type="component" value="Unassembled WGS sequence"/>
</dbReference>
<evidence type="ECO:0000313" key="4">
    <source>
        <dbReference type="Proteomes" id="UP001285855"/>
    </source>
</evidence>
<name>A0ABU5EJI7_9FLAO</name>
<comment type="caution">
    <text evidence="3">The sequence shown here is derived from an EMBL/GenBank/DDBJ whole genome shotgun (WGS) entry which is preliminary data.</text>
</comment>
<dbReference type="EMBL" id="JAXDAE010000002">
    <property type="protein sequence ID" value="MDY2586437.1"/>
    <property type="molecule type" value="Genomic_DNA"/>
</dbReference>
<feature type="compositionally biased region" description="Basic and acidic residues" evidence="1">
    <location>
        <begin position="120"/>
        <end position="136"/>
    </location>
</feature>
<feature type="compositionally biased region" description="Basic and acidic residues" evidence="1">
    <location>
        <begin position="80"/>
        <end position="98"/>
    </location>
</feature>
<keyword evidence="2" id="KW-0812">Transmembrane</keyword>
<proteinExistence type="predicted"/>
<accession>A0ABU5EJI7</accession>
<feature type="compositionally biased region" description="Polar residues" evidence="1">
    <location>
        <begin position="137"/>
        <end position="153"/>
    </location>
</feature>
<dbReference type="Gene3D" id="2.40.160.20">
    <property type="match status" value="1"/>
</dbReference>
<dbReference type="InterPro" id="IPR011250">
    <property type="entry name" value="OMP/PagP_B-barrel"/>
</dbReference>
<protein>
    <recommendedName>
        <fullName evidence="5">Outer membrane protein beta-barrel domain-containing protein</fullName>
    </recommendedName>
</protein>
<evidence type="ECO:0000313" key="3">
    <source>
        <dbReference type="EMBL" id="MDY2586437.1"/>
    </source>
</evidence>
<evidence type="ECO:0008006" key="5">
    <source>
        <dbReference type="Google" id="ProtNLM"/>
    </source>
</evidence>
<dbReference type="SUPFAM" id="SSF56925">
    <property type="entry name" value="OMPA-like"/>
    <property type="match status" value="1"/>
</dbReference>
<sequence>MNEEKNIDRLFQEKFKDFEMAPSDAVWDRISESLPKKKKKRRVIALWWQIGGVAAVIALLLTLGLSIFNSSDENAPTIVDTEKTNSNSEKDSELKGTNHETPSSINTDLNIADSNETEESNSKDDTNLDQVEKGKETLTSTDSKKSNAIVNTNSKEDKGTQNSNKSLTEIKDDYNNSTTASNTNTSESELEQNPMNDSKIKSVIKNTVKNKNTAVTANSSVNDINEAPNYNNSNINTENNTEIDKDTSLLTEDKEKKSILDAIADNGNTEDIDEKEKEDEQNRWSIAPNVAPVYYSSLGQGSSIDQQFNNNSKSGNINMSYGISGSYAITSKFKVRAGINRVNLNQTTSDVYAFSGSEFAARNAEVSMGNITVRDGFQNVTLMSSGMFDSNSAPEIFNSKLTGSIDQRFGFIEIPLELEYKILDRKFGLNVIGGFSTFFLNQNEVYADIEGASTLIGESNNINDTSFSANFGLGLDYNLSTHWNLNLEPQFKYQINTFNNTSGNYRPFFIGLYTGLSYKF</sequence>
<feature type="region of interest" description="Disordered" evidence="1">
    <location>
        <begin position="72"/>
        <end position="199"/>
    </location>
</feature>
<keyword evidence="2" id="KW-0472">Membrane</keyword>
<reference evidence="3 4" key="1">
    <citation type="submission" date="2023-11" db="EMBL/GenBank/DDBJ databases">
        <title>Winogradskyella pelagius sp. nov., isolated from coastal sediment.</title>
        <authorList>
            <person name="Li F."/>
        </authorList>
    </citation>
    <scope>NUCLEOTIDE SEQUENCE [LARGE SCALE GENOMIC DNA]</scope>
    <source>
        <strain evidence="3 4">KCTC 23502</strain>
    </source>
</reference>
<feature type="transmembrane region" description="Helical" evidence="2">
    <location>
        <begin position="46"/>
        <end position="68"/>
    </location>
</feature>
<organism evidence="3 4">
    <name type="scientific">Winogradskyella aquimaris</name>
    <dbReference type="NCBI Taxonomy" id="864074"/>
    <lineage>
        <taxon>Bacteria</taxon>
        <taxon>Pseudomonadati</taxon>
        <taxon>Bacteroidota</taxon>
        <taxon>Flavobacteriia</taxon>
        <taxon>Flavobacteriales</taxon>
        <taxon>Flavobacteriaceae</taxon>
        <taxon>Winogradskyella</taxon>
    </lineage>
</organism>
<keyword evidence="4" id="KW-1185">Reference proteome</keyword>
<gene>
    <name evidence="3" type="ORF">SNF14_03755</name>
</gene>
<feature type="compositionally biased region" description="Low complexity" evidence="1">
    <location>
        <begin position="175"/>
        <end position="187"/>
    </location>
</feature>
<dbReference type="RefSeq" id="WP_320554807.1">
    <property type="nucleotide sequence ID" value="NZ_JAXDAE010000002.1"/>
</dbReference>
<feature type="region of interest" description="Disordered" evidence="1">
    <location>
        <begin position="219"/>
        <end position="247"/>
    </location>
</feature>
<keyword evidence="2" id="KW-1133">Transmembrane helix</keyword>
<feature type="compositionally biased region" description="Low complexity" evidence="1">
    <location>
        <begin position="229"/>
        <end position="240"/>
    </location>
</feature>
<feature type="compositionally biased region" description="Polar residues" evidence="1">
    <location>
        <begin position="99"/>
        <end position="114"/>
    </location>
</feature>